<name>A0A9X3SW33_9ACTN</name>
<dbReference type="PANTHER" id="PTHR33705:SF2">
    <property type="entry name" value="PHOSPHOCARRIER PROTEIN NPR"/>
    <property type="match status" value="1"/>
</dbReference>
<dbReference type="CDD" id="cd00367">
    <property type="entry name" value="PTS-HPr_like"/>
    <property type="match status" value="1"/>
</dbReference>
<accession>A0A9X3SW33</accession>
<dbReference type="EMBL" id="JAVDYD010000001">
    <property type="protein sequence ID" value="MDR7341475.1"/>
    <property type="molecule type" value="Genomic_DNA"/>
</dbReference>
<dbReference type="PANTHER" id="PTHR33705">
    <property type="entry name" value="PHOSPHOCARRIER PROTEIN HPR"/>
    <property type="match status" value="1"/>
</dbReference>
<proteinExistence type="predicted"/>
<evidence type="ECO:0000256" key="2">
    <source>
        <dbReference type="ARBA" id="ARBA00022490"/>
    </source>
</evidence>
<dbReference type="InterPro" id="IPR050399">
    <property type="entry name" value="HPr"/>
</dbReference>
<dbReference type="Proteomes" id="UP001183604">
    <property type="component" value="Unassembled WGS sequence"/>
</dbReference>
<reference evidence="6 8" key="2">
    <citation type="submission" date="2023-07" db="EMBL/GenBank/DDBJ databases">
        <title>Sequencing the genomes of 1000 actinobacteria strains.</title>
        <authorList>
            <person name="Klenk H.-P."/>
        </authorList>
    </citation>
    <scope>NUCLEOTIDE SEQUENCE [LARGE SCALE GENOMIC DNA]</scope>
    <source>
        <strain evidence="6 8">DSM 44724</strain>
    </source>
</reference>
<comment type="subcellular location">
    <subcellularLocation>
        <location evidence="1">Cytoplasm</location>
    </subcellularLocation>
</comment>
<dbReference type="Gene3D" id="3.30.1340.10">
    <property type="entry name" value="HPr-like"/>
    <property type="match status" value="1"/>
</dbReference>
<evidence type="ECO:0000256" key="3">
    <source>
        <dbReference type="ARBA" id="ARBA00022683"/>
    </source>
</evidence>
<dbReference type="AlphaFoldDB" id="A0A9X3SW33"/>
<dbReference type="PROSITE" id="PS51350">
    <property type="entry name" value="PTS_HPR_DOM"/>
    <property type="match status" value="1"/>
</dbReference>
<sequence>MPPENVHERRVTIASTVGLHARPAKLFAKLAAEQPAKVTIAKEGQEPVDARSLLMLLTLDAKGGDEVVLTADGDGAEASLDALAAELQTNRDAP</sequence>
<keyword evidence="2" id="KW-0963">Cytoplasm</keyword>
<dbReference type="NCBIfam" id="TIGR01003">
    <property type="entry name" value="PTS_HPr_family"/>
    <property type="match status" value="1"/>
</dbReference>
<dbReference type="EMBL" id="JAPZVQ010000001">
    <property type="protein sequence ID" value="MDA1383536.1"/>
    <property type="molecule type" value="Genomic_DNA"/>
</dbReference>
<organism evidence="5 7">
    <name type="scientific">Glycomyces lechevalierae</name>
    <dbReference type="NCBI Taxonomy" id="256034"/>
    <lineage>
        <taxon>Bacteria</taxon>
        <taxon>Bacillati</taxon>
        <taxon>Actinomycetota</taxon>
        <taxon>Actinomycetes</taxon>
        <taxon>Glycomycetales</taxon>
        <taxon>Glycomycetaceae</taxon>
        <taxon>Glycomyces</taxon>
    </lineage>
</organism>
<evidence type="ECO:0000259" key="4">
    <source>
        <dbReference type="PROSITE" id="PS51350"/>
    </source>
</evidence>
<dbReference type="GO" id="GO:0005737">
    <property type="term" value="C:cytoplasm"/>
    <property type="evidence" value="ECO:0007669"/>
    <property type="project" value="UniProtKB-SubCell"/>
</dbReference>
<dbReference type="Proteomes" id="UP001145799">
    <property type="component" value="Unassembled WGS sequence"/>
</dbReference>
<dbReference type="SUPFAM" id="SSF55594">
    <property type="entry name" value="HPr-like"/>
    <property type="match status" value="1"/>
</dbReference>
<comment type="caution">
    <text evidence="5">The sequence shown here is derived from an EMBL/GenBank/DDBJ whole genome shotgun (WGS) entry which is preliminary data.</text>
</comment>
<evidence type="ECO:0000313" key="7">
    <source>
        <dbReference type="Proteomes" id="UP001145799"/>
    </source>
</evidence>
<feature type="domain" description="HPr" evidence="4">
    <location>
        <begin position="6"/>
        <end position="94"/>
    </location>
</feature>
<evidence type="ECO:0000313" key="8">
    <source>
        <dbReference type="Proteomes" id="UP001183604"/>
    </source>
</evidence>
<gene>
    <name evidence="6" type="ORF">J2S69_005194</name>
    <name evidence="5" type="ORF">O2L01_00970</name>
</gene>
<keyword evidence="3" id="KW-0598">Phosphotransferase system</keyword>
<dbReference type="InterPro" id="IPR000032">
    <property type="entry name" value="HPr-like"/>
</dbReference>
<dbReference type="PRINTS" id="PR00107">
    <property type="entry name" value="PHOSPHOCPHPR"/>
</dbReference>
<evidence type="ECO:0000256" key="1">
    <source>
        <dbReference type="ARBA" id="ARBA00004496"/>
    </source>
</evidence>
<evidence type="ECO:0000313" key="5">
    <source>
        <dbReference type="EMBL" id="MDA1383536.1"/>
    </source>
</evidence>
<dbReference type="Pfam" id="PF00381">
    <property type="entry name" value="PTS-HPr"/>
    <property type="match status" value="1"/>
</dbReference>
<reference evidence="5" key="1">
    <citation type="submission" date="2022-12" db="EMBL/GenBank/DDBJ databases">
        <title>Gycomyces niveus sp.nov., a novel actinomycete isolated from soil in Shouguang.</title>
        <authorList>
            <person name="Yang X."/>
        </authorList>
    </citation>
    <scope>NUCLEOTIDE SEQUENCE</scope>
    <source>
        <strain evidence="5">DSM 44724</strain>
    </source>
</reference>
<keyword evidence="8" id="KW-1185">Reference proteome</keyword>
<dbReference type="GO" id="GO:0009401">
    <property type="term" value="P:phosphoenolpyruvate-dependent sugar phosphotransferase system"/>
    <property type="evidence" value="ECO:0007669"/>
    <property type="project" value="UniProtKB-KW"/>
</dbReference>
<evidence type="ECO:0000313" key="6">
    <source>
        <dbReference type="EMBL" id="MDR7341475.1"/>
    </source>
</evidence>
<protein>
    <submittedName>
        <fullName evidence="5 6">Phosphocarrier protein</fullName>
    </submittedName>
</protein>
<dbReference type="InterPro" id="IPR035895">
    <property type="entry name" value="HPr-like_sf"/>
</dbReference>
<dbReference type="RefSeq" id="WP_270119612.1">
    <property type="nucleotide sequence ID" value="NZ_BAAAOM010000001.1"/>
</dbReference>